<feature type="transmembrane region" description="Helical" evidence="9">
    <location>
        <begin position="416"/>
        <end position="434"/>
    </location>
</feature>
<feature type="transmembrane region" description="Helical" evidence="9">
    <location>
        <begin position="235"/>
        <end position="257"/>
    </location>
</feature>
<organism evidence="10 11">
    <name type="scientific">Sphingopyxis fribergensis</name>
    <dbReference type="NCBI Taxonomy" id="1515612"/>
    <lineage>
        <taxon>Bacteria</taxon>
        <taxon>Pseudomonadati</taxon>
        <taxon>Pseudomonadota</taxon>
        <taxon>Alphaproteobacteria</taxon>
        <taxon>Sphingomonadales</taxon>
        <taxon>Sphingomonadaceae</taxon>
        <taxon>Sphingopyxis</taxon>
    </lineage>
</organism>
<dbReference type="HOGENOM" id="CLU_007946_1_0_5"/>
<accession>A0A0A7PNE8</accession>
<feature type="transmembrane region" description="Helical" evidence="9">
    <location>
        <begin position="43"/>
        <end position="66"/>
    </location>
</feature>
<evidence type="ECO:0000256" key="6">
    <source>
        <dbReference type="ARBA" id="ARBA00022989"/>
    </source>
</evidence>
<feature type="transmembrane region" description="Helical" evidence="9">
    <location>
        <begin position="359"/>
        <end position="382"/>
    </location>
</feature>
<feature type="transmembrane region" description="Helical" evidence="9">
    <location>
        <begin position="284"/>
        <end position="307"/>
    </location>
</feature>
<dbReference type="Gene3D" id="1.20.1740.10">
    <property type="entry name" value="Amino acid/polyamine transporter I"/>
    <property type="match status" value="1"/>
</dbReference>
<dbReference type="Proteomes" id="UP000030907">
    <property type="component" value="Chromosome"/>
</dbReference>
<keyword evidence="11" id="KW-1185">Reference proteome</keyword>
<protein>
    <recommendedName>
        <fullName evidence="3">Arginine/agmatine antiporter</fullName>
    </recommendedName>
</protein>
<dbReference type="STRING" id="1515612.SKP52_23590"/>
<feature type="transmembrane region" description="Helical" evidence="9">
    <location>
        <begin position="328"/>
        <end position="347"/>
    </location>
</feature>
<gene>
    <name evidence="10" type="ORF">SKP52_23590</name>
</gene>
<feature type="transmembrane region" description="Helical" evidence="9">
    <location>
        <begin position="78"/>
        <end position="98"/>
    </location>
</feature>
<evidence type="ECO:0000256" key="1">
    <source>
        <dbReference type="ARBA" id="ARBA00004651"/>
    </source>
</evidence>
<keyword evidence="5 9" id="KW-0812">Transmembrane</keyword>
<dbReference type="GO" id="GO:0022857">
    <property type="term" value="F:transmembrane transporter activity"/>
    <property type="evidence" value="ECO:0007669"/>
    <property type="project" value="InterPro"/>
</dbReference>
<comment type="subcellular location">
    <subcellularLocation>
        <location evidence="1">Cell membrane</location>
        <topology evidence="1">Multi-pass membrane protein</topology>
    </subcellularLocation>
</comment>
<evidence type="ECO:0000256" key="2">
    <source>
        <dbReference type="ARBA" id="ARBA00008220"/>
    </source>
</evidence>
<evidence type="ECO:0000313" key="11">
    <source>
        <dbReference type="Proteomes" id="UP000030907"/>
    </source>
</evidence>
<keyword evidence="6 9" id="KW-1133">Transmembrane helix</keyword>
<dbReference type="EMBL" id="CP009122">
    <property type="protein sequence ID" value="AJA11560.1"/>
    <property type="molecule type" value="Genomic_DNA"/>
</dbReference>
<dbReference type="PANTHER" id="PTHR42770:SF18">
    <property type="entry name" value="ARGININE_AGMATINE ANTIPORTER"/>
    <property type="match status" value="1"/>
</dbReference>
<evidence type="ECO:0000256" key="8">
    <source>
        <dbReference type="ARBA" id="ARBA00045636"/>
    </source>
</evidence>
<comment type="similarity">
    <text evidence="2">Belongs to the amino acid-polyamine-organocation (APC) superfamily. Basic amino acid/polyamine antiporter (APA) (TC 2.A.3.2) family.</text>
</comment>
<dbReference type="PANTHER" id="PTHR42770">
    <property type="entry name" value="AMINO ACID TRANSPORTER-RELATED"/>
    <property type="match status" value="1"/>
</dbReference>
<dbReference type="GO" id="GO:0005886">
    <property type="term" value="C:plasma membrane"/>
    <property type="evidence" value="ECO:0007669"/>
    <property type="project" value="UniProtKB-SubCell"/>
</dbReference>
<dbReference type="PIRSF" id="PIRSF006060">
    <property type="entry name" value="AA_transporter"/>
    <property type="match status" value="1"/>
</dbReference>
<evidence type="ECO:0000256" key="5">
    <source>
        <dbReference type="ARBA" id="ARBA00022692"/>
    </source>
</evidence>
<feature type="transmembrane region" description="Helical" evidence="9">
    <location>
        <begin position="195"/>
        <end position="214"/>
    </location>
</feature>
<evidence type="ECO:0000256" key="7">
    <source>
        <dbReference type="ARBA" id="ARBA00023136"/>
    </source>
</evidence>
<evidence type="ECO:0000256" key="3">
    <source>
        <dbReference type="ARBA" id="ARBA00021069"/>
    </source>
</evidence>
<keyword evidence="7 9" id="KW-0472">Membrane</keyword>
<sequence length="452" mass="47260">MTDLPTTHERPGQKLGLLMCIALGMGNMIGSGVFLLPRDLAPLGWNAVIGWGVSIAGTLCLAVVFARLAKRLPEGCAAFTYAASAFGPGTGFIVAWSYWISCWTVVATLAVAAISNMSILMPWLGEAGAAPAWIAIGCIWFFTLVNLAGVRRAGGAQLLTLGLKLIPVIGAVFVGVWALGTGAAPPPTMAGTEPISLSGVSSAATLTLFALLGFESACVVSDRVKDPERTIPRATVIAAAATGLLYLLSCTTVTLMVPVETLQQSNAAYATFFSRLVSPAAGQVVALFAAIAALGALNGFVLLQGDIPRDLAHRRLLPQAFARDNKFASPWITQIVSSGLASIIVYANYSRGLADLFAFMVKVTTSTAIILYIVGAAAAFWLERRGAIKMSTGFTAATIIGFLYSAWAFYGAGLEASLWSLVMTAAGLPIYFLMRRSARTSTPFGGEEAAVA</sequence>
<dbReference type="Pfam" id="PF13520">
    <property type="entry name" value="AA_permease_2"/>
    <property type="match status" value="1"/>
</dbReference>
<feature type="transmembrane region" description="Helical" evidence="9">
    <location>
        <begin position="15"/>
        <end position="36"/>
    </location>
</feature>
<reference evidence="10 11" key="1">
    <citation type="journal article" date="2015" name="Int. J. Syst. Evol. Microbiol.">
        <title>Description of Sphingopyxis fribergensis sp. nov. - a soil bacterium with the ability to degrade styrene and phenylacetic acid.</title>
        <authorList>
            <person name="Oelschlagel M."/>
            <person name="Ruckert C."/>
            <person name="Kalinowski J."/>
            <person name="Schmidt G."/>
            <person name="Schlomann M."/>
            <person name="Tischler D."/>
        </authorList>
    </citation>
    <scope>NUCLEOTIDE SEQUENCE [LARGE SCALE GENOMIC DNA]</scope>
    <source>
        <strain evidence="10 11">Kp5.2</strain>
    </source>
</reference>
<comment type="function">
    <text evidence="8">Major component of the acid-resistance (AR) system allowing enteric pathogens to survive the acidic environment in the stomach. Exchanges extracellular arginine for its intracellular decarboxylation product agmatine (Agm) thereby expelling intracellular protons. Probably undergoes several conformational states in order to translocate the substrate across the membrane; keeps the substrate accessible to only 1 side of the membrane at a time by opening and closing 3 membrane-internal gates.</text>
</comment>
<dbReference type="InterPro" id="IPR002293">
    <property type="entry name" value="AA/rel_permease1"/>
</dbReference>
<feature type="transmembrane region" description="Helical" evidence="9">
    <location>
        <begin position="105"/>
        <end position="124"/>
    </location>
</feature>
<proteinExistence type="inferred from homology"/>
<feature type="transmembrane region" description="Helical" evidence="9">
    <location>
        <begin position="161"/>
        <end position="183"/>
    </location>
</feature>
<keyword evidence="4" id="KW-1003">Cell membrane</keyword>
<feature type="transmembrane region" description="Helical" evidence="9">
    <location>
        <begin position="394"/>
        <end position="410"/>
    </location>
</feature>
<dbReference type="InterPro" id="IPR050367">
    <property type="entry name" value="APC_superfamily"/>
</dbReference>
<feature type="transmembrane region" description="Helical" evidence="9">
    <location>
        <begin position="130"/>
        <end position="149"/>
    </location>
</feature>
<evidence type="ECO:0000313" key="10">
    <source>
        <dbReference type="EMBL" id="AJA11560.1"/>
    </source>
</evidence>
<dbReference type="AlphaFoldDB" id="A0A0A7PNE8"/>
<dbReference type="RefSeq" id="WP_148309221.1">
    <property type="nucleotide sequence ID" value="NZ_CP009122.1"/>
</dbReference>
<name>A0A0A7PNE8_9SPHN</name>
<evidence type="ECO:0000256" key="9">
    <source>
        <dbReference type="SAM" id="Phobius"/>
    </source>
</evidence>
<dbReference type="OrthoDB" id="3185104at2"/>
<dbReference type="KEGG" id="sphk:SKP52_23590"/>
<evidence type="ECO:0000256" key="4">
    <source>
        <dbReference type="ARBA" id="ARBA00022475"/>
    </source>
</evidence>